<dbReference type="InterPro" id="IPR025646">
    <property type="entry name" value="DUF4350"/>
</dbReference>
<dbReference type="Pfam" id="PF14258">
    <property type="entry name" value="DUF4350"/>
    <property type="match status" value="1"/>
</dbReference>
<dbReference type="KEGG" id="gaz:Pan241w_54850"/>
<feature type="domain" description="DUF4350" evidence="1">
    <location>
        <begin position="43"/>
        <end position="234"/>
    </location>
</feature>
<dbReference type="OrthoDB" id="279395at2"/>
<dbReference type="AlphaFoldDB" id="A0A517RNA5"/>
<gene>
    <name evidence="2" type="ORF">Pan241w_54850</name>
</gene>
<proteinExistence type="predicted"/>
<evidence type="ECO:0000313" key="3">
    <source>
        <dbReference type="Proteomes" id="UP000317171"/>
    </source>
</evidence>
<dbReference type="Proteomes" id="UP000317171">
    <property type="component" value="Chromosome"/>
</dbReference>
<evidence type="ECO:0000313" key="2">
    <source>
        <dbReference type="EMBL" id="QDT45365.1"/>
    </source>
</evidence>
<name>A0A517RNA5_9PLAN</name>
<dbReference type="EMBL" id="CP036269">
    <property type="protein sequence ID" value="QDT45365.1"/>
    <property type="molecule type" value="Genomic_DNA"/>
</dbReference>
<evidence type="ECO:0000259" key="1">
    <source>
        <dbReference type="Pfam" id="PF14258"/>
    </source>
</evidence>
<accession>A0A517RNA5</accession>
<sequence length="411" mass="46324">MNQPSRKKRERRNAGWVWLFFLCLLLPLHLWFPEFGTGALDDSYSSSASGKKAFYLLLQTETFGTERNRAPLNVLIQSLDYDETLCILGPARYPSPLEWSSLLAWVNEGGRLVIAANDQHPEFAISSLDIKVRYLDETERENIPRVESEKKNKTRLSFSKNDSHTLLESQATTVFPDAPSIIWETNAQVESPMGETLITAGDTKQAVKLRHGIGEVVVTASSKLFSNQSMVDGGGVPAYRLIESAGAADYVVVDESLNASGTSKVVALLIDPTFRPLTIQLLITLLIYGWWRSIRFGPILSSHILPRHNIVSHTDNVGNLHYKKGNGRFLLYAYVKQLFTQLHLRNLRGEEHRVIDPIARRMNEDPEQIKILLKQAAQMTKSEKVDRHQMGNLIRKLSKIRQAANPGHSQD</sequence>
<protein>
    <recommendedName>
        <fullName evidence="1">DUF4350 domain-containing protein</fullName>
    </recommendedName>
</protein>
<reference evidence="2 3" key="1">
    <citation type="submission" date="2019-02" db="EMBL/GenBank/DDBJ databases">
        <title>Deep-cultivation of Planctomycetes and their phenomic and genomic characterization uncovers novel biology.</title>
        <authorList>
            <person name="Wiegand S."/>
            <person name="Jogler M."/>
            <person name="Boedeker C."/>
            <person name="Pinto D."/>
            <person name="Vollmers J."/>
            <person name="Rivas-Marin E."/>
            <person name="Kohn T."/>
            <person name="Peeters S.H."/>
            <person name="Heuer A."/>
            <person name="Rast P."/>
            <person name="Oberbeckmann S."/>
            <person name="Bunk B."/>
            <person name="Jeske O."/>
            <person name="Meyerdierks A."/>
            <person name="Storesund J.E."/>
            <person name="Kallscheuer N."/>
            <person name="Luecker S."/>
            <person name="Lage O.M."/>
            <person name="Pohl T."/>
            <person name="Merkel B.J."/>
            <person name="Hornburger P."/>
            <person name="Mueller R.-W."/>
            <person name="Bruemmer F."/>
            <person name="Labrenz M."/>
            <person name="Spormann A.M."/>
            <person name="Op den Camp H."/>
            <person name="Overmann J."/>
            <person name="Amann R."/>
            <person name="Jetten M.S.M."/>
            <person name="Mascher T."/>
            <person name="Medema M.H."/>
            <person name="Devos D.P."/>
            <person name="Kaster A.-K."/>
            <person name="Ovreas L."/>
            <person name="Rohde M."/>
            <person name="Galperin M.Y."/>
            <person name="Jogler C."/>
        </authorList>
    </citation>
    <scope>NUCLEOTIDE SEQUENCE [LARGE SCALE GENOMIC DNA]</scope>
    <source>
        <strain evidence="2 3">Pan241w</strain>
    </source>
</reference>
<organism evidence="2 3">
    <name type="scientific">Gimesia alba</name>
    <dbReference type="NCBI Taxonomy" id="2527973"/>
    <lineage>
        <taxon>Bacteria</taxon>
        <taxon>Pseudomonadati</taxon>
        <taxon>Planctomycetota</taxon>
        <taxon>Planctomycetia</taxon>
        <taxon>Planctomycetales</taxon>
        <taxon>Planctomycetaceae</taxon>
        <taxon>Gimesia</taxon>
    </lineage>
</organism>
<dbReference type="RefSeq" id="WP_145221832.1">
    <property type="nucleotide sequence ID" value="NZ_CP036269.1"/>
</dbReference>
<keyword evidence="3" id="KW-1185">Reference proteome</keyword>